<name>A0AAV4NM37_CAEEX</name>
<evidence type="ECO:0000313" key="2">
    <source>
        <dbReference type="Proteomes" id="UP001054945"/>
    </source>
</evidence>
<dbReference type="Proteomes" id="UP001054945">
    <property type="component" value="Unassembled WGS sequence"/>
</dbReference>
<keyword evidence="2" id="KW-1185">Reference proteome</keyword>
<reference evidence="1 2" key="1">
    <citation type="submission" date="2021-06" db="EMBL/GenBank/DDBJ databases">
        <title>Caerostris extrusa draft genome.</title>
        <authorList>
            <person name="Kono N."/>
            <person name="Arakawa K."/>
        </authorList>
    </citation>
    <scope>NUCLEOTIDE SEQUENCE [LARGE SCALE GENOMIC DNA]</scope>
</reference>
<comment type="caution">
    <text evidence="1">The sequence shown here is derived from an EMBL/GenBank/DDBJ whole genome shotgun (WGS) entry which is preliminary data.</text>
</comment>
<sequence>MPCIPSEGGLAYRAASLNGAEKWAERDLLSKDCVLVPAGDSLPLAAAAEGNISCFLRWFHRFRRFHRFSGNKPFFCNLASV</sequence>
<organism evidence="1 2">
    <name type="scientific">Caerostris extrusa</name>
    <name type="common">Bark spider</name>
    <name type="synonym">Caerostris bankana</name>
    <dbReference type="NCBI Taxonomy" id="172846"/>
    <lineage>
        <taxon>Eukaryota</taxon>
        <taxon>Metazoa</taxon>
        <taxon>Ecdysozoa</taxon>
        <taxon>Arthropoda</taxon>
        <taxon>Chelicerata</taxon>
        <taxon>Arachnida</taxon>
        <taxon>Araneae</taxon>
        <taxon>Araneomorphae</taxon>
        <taxon>Entelegynae</taxon>
        <taxon>Araneoidea</taxon>
        <taxon>Araneidae</taxon>
        <taxon>Caerostris</taxon>
    </lineage>
</organism>
<protein>
    <submittedName>
        <fullName evidence="1">Uncharacterized protein</fullName>
    </submittedName>
</protein>
<dbReference type="EMBL" id="BPLR01003521">
    <property type="protein sequence ID" value="GIX85523.1"/>
    <property type="molecule type" value="Genomic_DNA"/>
</dbReference>
<evidence type="ECO:0000313" key="1">
    <source>
        <dbReference type="EMBL" id="GIX85523.1"/>
    </source>
</evidence>
<proteinExistence type="predicted"/>
<accession>A0AAV4NM37</accession>
<dbReference type="AlphaFoldDB" id="A0AAV4NM37"/>
<gene>
    <name evidence="1" type="ORF">CEXT_21581</name>
</gene>